<dbReference type="InterPro" id="IPR036322">
    <property type="entry name" value="WD40_repeat_dom_sf"/>
</dbReference>
<dbReference type="SMART" id="SM00320">
    <property type="entry name" value="WD40"/>
    <property type="match status" value="4"/>
</dbReference>
<dbReference type="InterPro" id="IPR001680">
    <property type="entry name" value="WD40_rpt"/>
</dbReference>
<gene>
    <name evidence="3" type="ORF">HYC85_027383</name>
</gene>
<dbReference type="PANTHER" id="PTHR44083:SF46">
    <property type="entry name" value="CTLH DOMAIN-CONTAINING PROTEIN"/>
    <property type="match status" value="1"/>
</dbReference>
<dbReference type="EMBL" id="JACBKZ010000013">
    <property type="protein sequence ID" value="KAF5936254.1"/>
    <property type="molecule type" value="Genomic_DNA"/>
</dbReference>
<dbReference type="AlphaFoldDB" id="A0A7J7GA72"/>
<dbReference type="Proteomes" id="UP000593564">
    <property type="component" value="Unassembled WGS sequence"/>
</dbReference>
<dbReference type="Pfam" id="PF13966">
    <property type="entry name" value="zf-RVT"/>
    <property type="match status" value="1"/>
</dbReference>
<protein>
    <recommendedName>
        <fullName evidence="2">Reverse transcriptase zinc-binding domain-containing protein</fullName>
    </recommendedName>
</protein>
<dbReference type="Pfam" id="PF00400">
    <property type="entry name" value="WD40"/>
    <property type="match status" value="1"/>
</dbReference>
<keyword evidence="4" id="KW-1185">Reference proteome</keyword>
<reference evidence="3 4" key="2">
    <citation type="submission" date="2020-07" db="EMBL/GenBank/DDBJ databases">
        <title>Genome assembly of wild tea tree DASZ reveals pedigree and selection history of tea varieties.</title>
        <authorList>
            <person name="Zhang W."/>
        </authorList>
    </citation>
    <scope>NUCLEOTIDE SEQUENCE [LARGE SCALE GENOMIC DNA]</scope>
    <source>
        <strain evidence="4">cv. G240</strain>
        <tissue evidence="3">Leaf</tissue>
    </source>
</reference>
<dbReference type="Gene3D" id="2.130.10.10">
    <property type="entry name" value="YVTN repeat-like/Quinoprotein amine dehydrogenase"/>
    <property type="match status" value="2"/>
</dbReference>
<dbReference type="SUPFAM" id="SSF50978">
    <property type="entry name" value="WD40 repeat-like"/>
    <property type="match status" value="1"/>
</dbReference>
<evidence type="ECO:0000313" key="4">
    <source>
        <dbReference type="Proteomes" id="UP000593564"/>
    </source>
</evidence>
<dbReference type="InterPro" id="IPR027728">
    <property type="entry name" value="Topless_fam"/>
</dbReference>
<feature type="domain" description="Reverse transcriptase zinc-binding" evidence="2">
    <location>
        <begin position="432"/>
        <end position="481"/>
    </location>
</feature>
<name>A0A7J7GA72_CAMSI</name>
<comment type="caution">
    <text evidence="3">The sequence shown here is derived from an EMBL/GenBank/DDBJ whole genome shotgun (WGS) entry which is preliminary data.</text>
</comment>
<dbReference type="InterPro" id="IPR015943">
    <property type="entry name" value="WD40/YVTN_repeat-like_dom_sf"/>
</dbReference>
<dbReference type="PANTHER" id="PTHR44083">
    <property type="entry name" value="TOPLESS-RELATED PROTEIN 1-RELATED"/>
    <property type="match status" value="1"/>
</dbReference>
<feature type="repeat" description="WD" evidence="1">
    <location>
        <begin position="171"/>
        <end position="205"/>
    </location>
</feature>
<proteinExistence type="predicted"/>
<sequence length="560" mass="63263">MEGLPKAKVLPALEKVMTAASVLHKLQSSPVFLKRPSVERKRVARISWQLLMLEEIYLIPLNYGIQYRVTNDLTNVRTEEAKPCFALSKNDSYLISTSGGQVSLFSIATFKVSYDFQMLWFGFKYSIFLPELIERPDVAFYPHDNNIIAIGMDDSTVLIYDTRANEVKSILKGHSKPITLNRCCPRAKGNLLVSAGEDDQIIVWQCNKWISNKSSFLQLPTGTATKKLSEIEVQFHQDQIHFLVVHELKLAVYETIKLECVVQATLFCENHNLALLFFNWPVPKMSAPISHATFSCNSQLVYAAFLDGTVCIFYASNLRPRCLINSAAYLPSNTSHVIYPLVVATNPNEPNQFALGLTDGTVHVYEPLESDSKWGEKSQPKAISSASIVELAIMDISHLEETEVEKHLAFPSLEMSSLEPEGLVEIAGDTSAWKNRIKTSVFLQRIGVLHNNVSTLCVFCKAVNETVDHVMVSCPFVWNVWAEMLNWWDVQGALPGSVEVLILWWDEECFSNKERKIWRGIPLVVLWSVWKLRNDVVFNASNPSLAELCEVIKVRVCKRS</sequence>
<dbReference type="PROSITE" id="PS50082">
    <property type="entry name" value="WD_REPEATS_2"/>
    <property type="match status" value="1"/>
</dbReference>
<dbReference type="InterPro" id="IPR026960">
    <property type="entry name" value="RVT-Znf"/>
</dbReference>
<keyword evidence="1" id="KW-0853">WD repeat</keyword>
<accession>A0A7J7GA72</accession>
<organism evidence="3 4">
    <name type="scientific">Camellia sinensis</name>
    <name type="common">Tea plant</name>
    <name type="synonym">Thea sinensis</name>
    <dbReference type="NCBI Taxonomy" id="4442"/>
    <lineage>
        <taxon>Eukaryota</taxon>
        <taxon>Viridiplantae</taxon>
        <taxon>Streptophyta</taxon>
        <taxon>Embryophyta</taxon>
        <taxon>Tracheophyta</taxon>
        <taxon>Spermatophyta</taxon>
        <taxon>Magnoliopsida</taxon>
        <taxon>eudicotyledons</taxon>
        <taxon>Gunneridae</taxon>
        <taxon>Pentapetalae</taxon>
        <taxon>asterids</taxon>
        <taxon>Ericales</taxon>
        <taxon>Theaceae</taxon>
        <taxon>Camellia</taxon>
    </lineage>
</organism>
<evidence type="ECO:0000259" key="2">
    <source>
        <dbReference type="Pfam" id="PF13966"/>
    </source>
</evidence>
<reference evidence="4" key="1">
    <citation type="journal article" date="2020" name="Nat. Commun.">
        <title>Genome assembly of wild tea tree DASZ reveals pedigree and selection history of tea varieties.</title>
        <authorList>
            <person name="Zhang W."/>
            <person name="Zhang Y."/>
            <person name="Qiu H."/>
            <person name="Guo Y."/>
            <person name="Wan H."/>
            <person name="Zhang X."/>
            <person name="Scossa F."/>
            <person name="Alseekh S."/>
            <person name="Zhang Q."/>
            <person name="Wang P."/>
            <person name="Xu L."/>
            <person name="Schmidt M.H."/>
            <person name="Jia X."/>
            <person name="Li D."/>
            <person name="Zhu A."/>
            <person name="Guo F."/>
            <person name="Chen W."/>
            <person name="Ni D."/>
            <person name="Usadel B."/>
            <person name="Fernie A.R."/>
            <person name="Wen W."/>
        </authorList>
    </citation>
    <scope>NUCLEOTIDE SEQUENCE [LARGE SCALE GENOMIC DNA]</scope>
    <source>
        <strain evidence="4">cv. G240</strain>
    </source>
</reference>
<evidence type="ECO:0000256" key="1">
    <source>
        <dbReference type="PROSITE-ProRule" id="PRU00221"/>
    </source>
</evidence>
<evidence type="ECO:0000313" key="3">
    <source>
        <dbReference type="EMBL" id="KAF5936254.1"/>
    </source>
</evidence>
<dbReference type="GO" id="GO:0006355">
    <property type="term" value="P:regulation of DNA-templated transcription"/>
    <property type="evidence" value="ECO:0007669"/>
    <property type="project" value="InterPro"/>
</dbReference>